<reference evidence="6" key="1">
    <citation type="journal article" date="2019" name="Int. J. Syst. Evol. Microbiol.">
        <title>The Global Catalogue of Microorganisms (GCM) 10K type strain sequencing project: providing services to taxonomists for standard genome sequencing and annotation.</title>
        <authorList>
            <consortium name="The Broad Institute Genomics Platform"/>
            <consortium name="The Broad Institute Genome Sequencing Center for Infectious Disease"/>
            <person name="Wu L."/>
            <person name="Ma J."/>
        </authorList>
    </citation>
    <scope>NUCLEOTIDE SEQUENCE [LARGE SCALE GENOMIC DNA]</scope>
    <source>
        <strain evidence="6">DT28</strain>
    </source>
</reference>
<keyword evidence="2" id="KW-0378">Hydrolase</keyword>
<proteinExistence type="predicted"/>
<dbReference type="InterPro" id="IPR036397">
    <property type="entry name" value="RNaseH_sf"/>
</dbReference>
<gene>
    <name evidence="5" type="ORF">ACFO3I_15050</name>
</gene>
<sequence length="218" mass="24684">MWSWFRKAEPVHQQIRQYETGLPDKRARARDCSYLVLDFETTGLDPGKHHIVSAGWVCIEQQRILLSSAQYHLVRAPVSVGQSAVIHGLHNPQLQSGTELHELLELLLQQAQGKVLVSHHSGLELNFLRQACLYCYGRPARFRMLDTLKLELFRLQLQGRLVAQDKLTLAACLERHQLPAISEHQALSDAFGCAQLFLTQLQQRDSGTSLADLLSQSR</sequence>
<name>A0ABV9JQ32_9GAMM</name>
<keyword evidence="3 5" id="KW-0269">Exonuclease</keyword>
<evidence type="ECO:0000256" key="3">
    <source>
        <dbReference type="ARBA" id="ARBA00022839"/>
    </source>
</evidence>
<protein>
    <submittedName>
        <fullName evidence="5">Exonuclease domain-containing protein</fullName>
    </submittedName>
</protein>
<dbReference type="PANTHER" id="PTHR30231">
    <property type="entry name" value="DNA POLYMERASE III SUBUNIT EPSILON"/>
    <property type="match status" value="1"/>
</dbReference>
<organism evidence="5 6">
    <name type="scientific">Rheinheimera marina</name>
    <dbReference type="NCBI Taxonomy" id="1774958"/>
    <lineage>
        <taxon>Bacteria</taxon>
        <taxon>Pseudomonadati</taxon>
        <taxon>Pseudomonadota</taxon>
        <taxon>Gammaproteobacteria</taxon>
        <taxon>Chromatiales</taxon>
        <taxon>Chromatiaceae</taxon>
        <taxon>Rheinheimera</taxon>
    </lineage>
</organism>
<dbReference type="PANTHER" id="PTHR30231:SF4">
    <property type="entry name" value="PROTEIN NEN2"/>
    <property type="match status" value="1"/>
</dbReference>
<dbReference type="CDD" id="cd06127">
    <property type="entry name" value="DEDDh"/>
    <property type="match status" value="1"/>
</dbReference>
<feature type="domain" description="Exonuclease" evidence="4">
    <location>
        <begin position="33"/>
        <end position="206"/>
    </location>
</feature>
<dbReference type="SUPFAM" id="SSF53098">
    <property type="entry name" value="Ribonuclease H-like"/>
    <property type="match status" value="1"/>
</dbReference>
<dbReference type="GO" id="GO:0004527">
    <property type="term" value="F:exonuclease activity"/>
    <property type="evidence" value="ECO:0007669"/>
    <property type="project" value="UniProtKB-KW"/>
</dbReference>
<accession>A0ABV9JQ32</accession>
<dbReference type="Proteomes" id="UP001595962">
    <property type="component" value="Unassembled WGS sequence"/>
</dbReference>
<dbReference type="RefSeq" id="WP_377335290.1">
    <property type="nucleotide sequence ID" value="NZ_JBHSGB010000014.1"/>
</dbReference>
<comment type="caution">
    <text evidence="5">The sequence shown here is derived from an EMBL/GenBank/DDBJ whole genome shotgun (WGS) entry which is preliminary data.</text>
</comment>
<dbReference type="EMBL" id="JBHSGB010000014">
    <property type="protein sequence ID" value="MFC4656332.1"/>
    <property type="molecule type" value="Genomic_DNA"/>
</dbReference>
<dbReference type="SMART" id="SM00479">
    <property type="entry name" value="EXOIII"/>
    <property type="match status" value="1"/>
</dbReference>
<dbReference type="InterPro" id="IPR013520">
    <property type="entry name" value="Ribonucl_H"/>
</dbReference>
<evidence type="ECO:0000256" key="2">
    <source>
        <dbReference type="ARBA" id="ARBA00022801"/>
    </source>
</evidence>
<keyword evidence="1" id="KW-0540">Nuclease</keyword>
<dbReference type="Pfam" id="PF00929">
    <property type="entry name" value="RNase_T"/>
    <property type="match status" value="1"/>
</dbReference>
<evidence type="ECO:0000259" key="4">
    <source>
        <dbReference type="SMART" id="SM00479"/>
    </source>
</evidence>
<evidence type="ECO:0000313" key="5">
    <source>
        <dbReference type="EMBL" id="MFC4656332.1"/>
    </source>
</evidence>
<evidence type="ECO:0000256" key="1">
    <source>
        <dbReference type="ARBA" id="ARBA00022722"/>
    </source>
</evidence>
<dbReference type="Gene3D" id="3.30.420.10">
    <property type="entry name" value="Ribonuclease H-like superfamily/Ribonuclease H"/>
    <property type="match status" value="1"/>
</dbReference>
<evidence type="ECO:0000313" key="6">
    <source>
        <dbReference type="Proteomes" id="UP001595962"/>
    </source>
</evidence>
<keyword evidence="6" id="KW-1185">Reference proteome</keyword>
<dbReference type="InterPro" id="IPR012337">
    <property type="entry name" value="RNaseH-like_sf"/>
</dbReference>